<evidence type="ECO:0000313" key="2">
    <source>
        <dbReference type="EMBL" id="MCB8873860.1"/>
    </source>
</evidence>
<proteinExistence type="predicted"/>
<dbReference type="InterPro" id="IPR011681">
    <property type="entry name" value="GcrA"/>
</dbReference>
<name>A0A963YPH7_9PROT</name>
<keyword evidence="3" id="KW-1185">Reference proteome</keyword>
<dbReference type="Gene3D" id="1.10.10.60">
    <property type="entry name" value="Homeodomain-like"/>
    <property type="match status" value="1"/>
</dbReference>
<dbReference type="Proteomes" id="UP000708298">
    <property type="component" value="Unassembled WGS sequence"/>
</dbReference>
<dbReference type="RefSeq" id="WP_227319534.1">
    <property type="nucleotide sequence ID" value="NZ_JAESVB010000001.1"/>
</dbReference>
<organism evidence="2 3">
    <name type="scientific">Acidisoma silvae</name>
    <dbReference type="NCBI Taxonomy" id="2802396"/>
    <lineage>
        <taxon>Bacteria</taxon>
        <taxon>Pseudomonadati</taxon>
        <taxon>Pseudomonadota</taxon>
        <taxon>Alphaproteobacteria</taxon>
        <taxon>Acetobacterales</taxon>
        <taxon>Acidocellaceae</taxon>
        <taxon>Acidisoma</taxon>
    </lineage>
</organism>
<evidence type="ECO:0000256" key="1">
    <source>
        <dbReference type="SAM" id="MobiDB-lite"/>
    </source>
</evidence>
<dbReference type="AlphaFoldDB" id="A0A963YPH7"/>
<comment type="caution">
    <text evidence="2">The sequence shown here is derived from an EMBL/GenBank/DDBJ whole genome shotgun (WGS) entry which is preliminary data.</text>
</comment>
<accession>A0A963YPH7</accession>
<dbReference type="Pfam" id="PF07750">
    <property type="entry name" value="GcrA"/>
    <property type="match status" value="1"/>
</dbReference>
<reference evidence="2" key="1">
    <citation type="journal article" date="2021" name="Microorganisms">
        <title>Acidisoma silvae sp. nov. and Acidisomacellulosilytica sp. nov., Two Acidophilic Bacteria Isolated from Decaying Wood, Hydrolyzing Cellulose and Producing Poly-3-hydroxybutyrate.</title>
        <authorList>
            <person name="Mieszkin S."/>
            <person name="Pouder E."/>
            <person name="Uroz S."/>
            <person name="Simon-Colin C."/>
            <person name="Alain K."/>
        </authorList>
    </citation>
    <scope>NUCLEOTIDE SEQUENCE</scope>
    <source>
        <strain evidence="2">HW T2.11</strain>
    </source>
</reference>
<dbReference type="EMBL" id="JAESVB010000001">
    <property type="protein sequence ID" value="MCB8873860.1"/>
    <property type="molecule type" value="Genomic_DNA"/>
</dbReference>
<feature type="region of interest" description="Disordered" evidence="1">
    <location>
        <begin position="39"/>
        <end position="90"/>
    </location>
</feature>
<reference evidence="2" key="2">
    <citation type="submission" date="2021-01" db="EMBL/GenBank/DDBJ databases">
        <authorList>
            <person name="Mieszkin S."/>
            <person name="Pouder E."/>
            <person name="Alain K."/>
        </authorList>
    </citation>
    <scope>NUCLEOTIDE SEQUENCE</scope>
    <source>
        <strain evidence="2">HW T2.11</strain>
    </source>
</reference>
<evidence type="ECO:0000313" key="3">
    <source>
        <dbReference type="Proteomes" id="UP000708298"/>
    </source>
</evidence>
<sequence>MEWNETIIGELKALWAEGLSTAEIGRRLGISKNAVVGKAHRLDLSPRPSPIRRTDRPQGAQAPAPRVTGPTLAPLPSGPQTIAAPTAPAATTVSPVAIKPVAPRRLAAVAPAAVARVSACCWPVGEPGKPGFHFCDGAAVAGKPYCAEHAQLAYVKIRDRREDAA</sequence>
<protein>
    <submittedName>
        <fullName evidence="2">GcrA cell cycle regulator</fullName>
    </submittedName>
</protein>
<feature type="compositionally biased region" description="Low complexity" evidence="1">
    <location>
        <begin position="79"/>
        <end position="90"/>
    </location>
</feature>
<gene>
    <name evidence="2" type="ORF">ASILVAE211_01605</name>
</gene>